<accession>A0A5B8S1C0</accession>
<dbReference type="OrthoDB" id="7210524at2"/>
<sequence>MRQGVIARLLPPDPGGAGGSRAAAWFLVLYGVLMAVPGLIHAFAPDGGIGTIGGVDLSSDFARIRAMTAWAGATQIAHGLACIAVGLRYRALVPLFLLIALGERLVLSWSAWIAHTPPGGHHPPAHYGDLVSLPLLVLFLWLALRRSD</sequence>
<dbReference type="Proteomes" id="UP000321172">
    <property type="component" value="Chromosome"/>
</dbReference>
<dbReference type="KEGG" id="ngf:FRF71_02655"/>
<feature type="transmembrane region" description="Helical" evidence="1">
    <location>
        <begin position="125"/>
        <end position="144"/>
    </location>
</feature>
<protein>
    <recommendedName>
        <fullName evidence="4">DUF4345 domain-containing protein</fullName>
    </recommendedName>
</protein>
<keyword evidence="1" id="KW-1133">Transmembrane helix</keyword>
<keyword evidence="1" id="KW-0472">Membrane</keyword>
<proteinExistence type="predicted"/>
<reference evidence="2 3" key="1">
    <citation type="journal article" date="2013" name="J. Microbiol. Biotechnol.">
        <title>Novosphingobium ginsenosidimutans sp. nov., with the ability to convert ginsenoside.</title>
        <authorList>
            <person name="Kim J.K."/>
            <person name="He D."/>
            <person name="Liu Q.M."/>
            <person name="Park H.Y."/>
            <person name="Jung M.S."/>
            <person name="Yoon M.H."/>
            <person name="Kim S.C."/>
            <person name="Im W.T."/>
        </authorList>
    </citation>
    <scope>NUCLEOTIDE SEQUENCE [LARGE SCALE GENOMIC DNA]</scope>
    <source>
        <strain evidence="2 3">FW-6</strain>
    </source>
</reference>
<evidence type="ECO:0008006" key="4">
    <source>
        <dbReference type="Google" id="ProtNLM"/>
    </source>
</evidence>
<feature type="transmembrane region" description="Helical" evidence="1">
    <location>
        <begin position="64"/>
        <end position="85"/>
    </location>
</feature>
<dbReference type="EMBL" id="CP042345">
    <property type="protein sequence ID" value="QEA15123.1"/>
    <property type="molecule type" value="Genomic_DNA"/>
</dbReference>
<feature type="transmembrane region" description="Helical" evidence="1">
    <location>
        <begin position="22"/>
        <end position="44"/>
    </location>
</feature>
<evidence type="ECO:0000313" key="2">
    <source>
        <dbReference type="EMBL" id="QEA15123.1"/>
    </source>
</evidence>
<name>A0A5B8S1C0_9SPHN</name>
<evidence type="ECO:0000256" key="1">
    <source>
        <dbReference type="SAM" id="Phobius"/>
    </source>
</evidence>
<gene>
    <name evidence="2" type="ORF">FRF71_02655</name>
</gene>
<organism evidence="2 3">
    <name type="scientific">Novosphingobium ginsenosidimutans</name>
    <dbReference type="NCBI Taxonomy" id="1176536"/>
    <lineage>
        <taxon>Bacteria</taxon>
        <taxon>Pseudomonadati</taxon>
        <taxon>Pseudomonadota</taxon>
        <taxon>Alphaproteobacteria</taxon>
        <taxon>Sphingomonadales</taxon>
        <taxon>Sphingomonadaceae</taxon>
        <taxon>Novosphingobium</taxon>
    </lineage>
</organism>
<feature type="transmembrane region" description="Helical" evidence="1">
    <location>
        <begin position="92"/>
        <end position="113"/>
    </location>
</feature>
<evidence type="ECO:0000313" key="3">
    <source>
        <dbReference type="Proteomes" id="UP000321172"/>
    </source>
</evidence>
<keyword evidence="3" id="KW-1185">Reference proteome</keyword>
<dbReference type="RefSeq" id="WP_147089104.1">
    <property type="nucleotide sequence ID" value="NZ_BAABJD010000002.1"/>
</dbReference>
<keyword evidence="1" id="KW-0812">Transmembrane</keyword>
<dbReference type="AlphaFoldDB" id="A0A5B8S1C0"/>